<accession>A0A318EQ26</accession>
<organism evidence="1 2">
    <name type="scientific">Lachnotalea glycerini</name>
    <dbReference type="NCBI Taxonomy" id="1763509"/>
    <lineage>
        <taxon>Bacteria</taxon>
        <taxon>Bacillati</taxon>
        <taxon>Bacillota</taxon>
        <taxon>Clostridia</taxon>
        <taxon>Lachnospirales</taxon>
        <taxon>Lachnospiraceae</taxon>
        <taxon>Lachnotalea</taxon>
    </lineage>
</organism>
<dbReference type="EMBL" id="QICS01000003">
    <property type="protein sequence ID" value="PXV91694.1"/>
    <property type="molecule type" value="Genomic_DNA"/>
</dbReference>
<proteinExistence type="predicted"/>
<reference evidence="1 2" key="1">
    <citation type="submission" date="2018-05" db="EMBL/GenBank/DDBJ databases">
        <title>Genomic Encyclopedia of Type Strains, Phase IV (KMG-IV): sequencing the most valuable type-strain genomes for metagenomic binning, comparative biology and taxonomic classification.</title>
        <authorList>
            <person name="Goeker M."/>
        </authorList>
    </citation>
    <scope>NUCLEOTIDE SEQUENCE [LARGE SCALE GENOMIC DNA]</scope>
    <source>
        <strain evidence="1 2">DSM 28816</strain>
    </source>
</reference>
<gene>
    <name evidence="1" type="ORF">C8E03_103255</name>
</gene>
<name>A0A318EQ26_9FIRM</name>
<sequence length="313" mass="36690">MGKKKNYNKIPKGLLEKISNMESRYVRVGKRLVINKENIEQFEKLGIKIVNEKLIYSNNILPLAENGRYSKYNCEGRIIKRKDLPLVQKCFWGECYPYGNSNSSMVSYSYTKSVCQVQEWMPQFIKIVVKVESEVGDTFTVVFELDEVLSKDDIDFDKELLFAINLMQENIGLFEVYSHNIGPSEAVKIEYVEWELLPPGEVDDIFIEHYFGKKSKEQQREIQERYNFINSLGPKSLIKGMNYFSKYFGAKFSDDIVVLENIESGNAIYVFHQEWKELSKMSRTKLRKIRSDNVTRIVHKGNWKSALEYEVRK</sequence>
<dbReference type="RefSeq" id="WP_110290831.1">
    <property type="nucleotide sequence ID" value="NZ_QICS01000003.1"/>
</dbReference>
<dbReference type="AlphaFoldDB" id="A0A318EQ26"/>
<evidence type="ECO:0000313" key="2">
    <source>
        <dbReference type="Proteomes" id="UP000247523"/>
    </source>
</evidence>
<comment type="caution">
    <text evidence="1">The sequence shown here is derived from an EMBL/GenBank/DDBJ whole genome shotgun (WGS) entry which is preliminary data.</text>
</comment>
<dbReference type="Proteomes" id="UP000247523">
    <property type="component" value="Unassembled WGS sequence"/>
</dbReference>
<protein>
    <submittedName>
        <fullName evidence="1">Uncharacterized protein</fullName>
    </submittedName>
</protein>
<evidence type="ECO:0000313" key="1">
    <source>
        <dbReference type="EMBL" id="PXV91694.1"/>
    </source>
</evidence>